<feature type="region of interest" description="Disordered" evidence="4">
    <location>
        <begin position="1"/>
        <end position="32"/>
    </location>
</feature>
<dbReference type="Pfam" id="PF12796">
    <property type="entry name" value="Ank_2"/>
    <property type="match status" value="1"/>
</dbReference>
<keyword evidence="2 3" id="KW-0040">ANK repeat</keyword>
<reference evidence="5 6" key="1">
    <citation type="journal article" date="2023" name="BMC Biol.">
        <title>The compact genome of the sponge Oopsacas minuta (Hexactinellida) is lacking key metazoan core genes.</title>
        <authorList>
            <person name="Santini S."/>
            <person name="Schenkelaars Q."/>
            <person name="Jourda C."/>
            <person name="Duchesne M."/>
            <person name="Belahbib H."/>
            <person name="Rocher C."/>
            <person name="Selva M."/>
            <person name="Riesgo A."/>
            <person name="Vervoort M."/>
            <person name="Leys S.P."/>
            <person name="Kodjabachian L."/>
            <person name="Le Bivic A."/>
            <person name="Borchiellini C."/>
            <person name="Claverie J.M."/>
            <person name="Renard E."/>
        </authorList>
    </citation>
    <scope>NUCLEOTIDE SEQUENCE [LARGE SCALE GENOMIC DNA]</scope>
    <source>
        <strain evidence="5">SPO-2</strain>
    </source>
</reference>
<evidence type="ECO:0000256" key="4">
    <source>
        <dbReference type="SAM" id="MobiDB-lite"/>
    </source>
</evidence>
<evidence type="ECO:0000313" key="5">
    <source>
        <dbReference type="EMBL" id="KAI6646301.1"/>
    </source>
</evidence>
<keyword evidence="6" id="KW-1185">Reference proteome</keyword>
<evidence type="ECO:0000313" key="6">
    <source>
        <dbReference type="Proteomes" id="UP001165289"/>
    </source>
</evidence>
<feature type="compositionally biased region" description="Basic and acidic residues" evidence="4">
    <location>
        <begin position="1"/>
        <end position="11"/>
    </location>
</feature>
<dbReference type="PROSITE" id="PS50088">
    <property type="entry name" value="ANK_REPEAT"/>
    <property type="match status" value="1"/>
</dbReference>
<organism evidence="5 6">
    <name type="scientific">Oopsacas minuta</name>
    <dbReference type="NCBI Taxonomy" id="111878"/>
    <lineage>
        <taxon>Eukaryota</taxon>
        <taxon>Metazoa</taxon>
        <taxon>Porifera</taxon>
        <taxon>Hexactinellida</taxon>
        <taxon>Hexasterophora</taxon>
        <taxon>Lyssacinosida</taxon>
        <taxon>Leucopsacidae</taxon>
        <taxon>Oopsacas</taxon>
    </lineage>
</organism>
<dbReference type="InterPro" id="IPR036770">
    <property type="entry name" value="Ankyrin_rpt-contain_sf"/>
</dbReference>
<dbReference type="Pfam" id="PF00023">
    <property type="entry name" value="Ank"/>
    <property type="match status" value="1"/>
</dbReference>
<name>A0AAV7JC35_9METZ</name>
<dbReference type="Gene3D" id="1.25.40.20">
    <property type="entry name" value="Ankyrin repeat-containing domain"/>
    <property type="match status" value="2"/>
</dbReference>
<evidence type="ECO:0000256" key="1">
    <source>
        <dbReference type="ARBA" id="ARBA00022737"/>
    </source>
</evidence>
<dbReference type="SMART" id="SM00248">
    <property type="entry name" value="ANK"/>
    <property type="match status" value="5"/>
</dbReference>
<dbReference type="InterPro" id="IPR002110">
    <property type="entry name" value="Ankyrin_rpt"/>
</dbReference>
<dbReference type="EMBL" id="JAKMXF010000356">
    <property type="protein sequence ID" value="KAI6646301.1"/>
    <property type="molecule type" value="Genomic_DNA"/>
</dbReference>
<comment type="caution">
    <text evidence="5">The sequence shown here is derived from an EMBL/GenBank/DDBJ whole genome shotgun (WGS) entry which is preliminary data.</text>
</comment>
<keyword evidence="1" id="KW-0677">Repeat</keyword>
<feature type="repeat" description="ANK" evidence="3">
    <location>
        <begin position="221"/>
        <end position="253"/>
    </location>
</feature>
<dbReference type="SUPFAM" id="SSF48403">
    <property type="entry name" value="Ankyrin repeat"/>
    <property type="match status" value="1"/>
</dbReference>
<evidence type="ECO:0000256" key="2">
    <source>
        <dbReference type="ARBA" id="ARBA00023043"/>
    </source>
</evidence>
<dbReference type="PANTHER" id="PTHR24198">
    <property type="entry name" value="ANKYRIN REPEAT AND PROTEIN KINASE DOMAIN-CONTAINING PROTEIN"/>
    <property type="match status" value="1"/>
</dbReference>
<dbReference type="Proteomes" id="UP001165289">
    <property type="component" value="Unassembled WGS sequence"/>
</dbReference>
<proteinExistence type="predicted"/>
<dbReference type="AlphaFoldDB" id="A0AAV7JC35"/>
<dbReference type="PANTHER" id="PTHR24198:SF165">
    <property type="entry name" value="ANKYRIN REPEAT-CONTAINING PROTEIN-RELATED"/>
    <property type="match status" value="1"/>
</dbReference>
<gene>
    <name evidence="5" type="ORF">LOD99_9253</name>
</gene>
<sequence>MARRPHSDRQQNETFEADSIFSSNQRRSDQKSIAKAEIHFDGFSVPKQEEKRNENRPHTSPMQTEIRQYTFEDASQIIGKYARTNDSSYFNQLPIDLKLNSLFTLDKYKNTPLYISLITGAANAFYDFLKLLFNHSVPKQQVARYLNIKNIQGRSAIHLGLLSQNEAIFNSILNTNAVKIDAYDAKLRTIFHYLPETKFKLPDRLRYYEFSVNALNFHDSEGQTPIQIAIEKENVNMFQSYAEMGANLKIWDQKGQYTPLQYAARVGNIDILQYMLTSCDYGDINYQSPDGLTALFLAVSNNHLIAVQLLTKHKADPMILRDGNSILSYTQVNNDTKMRNVLFDSVDRDTDKWIFLNSRIDWESQEQKYWNLG</sequence>
<accession>A0AAV7JC35</accession>
<evidence type="ECO:0000256" key="3">
    <source>
        <dbReference type="PROSITE-ProRule" id="PRU00023"/>
    </source>
</evidence>
<protein>
    <submittedName>
        <fullName evidence="5">Ankyrin repeat and death domain-containing protein 1A-like isoform X2</fullName>
    </submittedName>
</protein>